<keyword evidence="2" id="KW-1185">Reference proteome</keyword>
<protein>
    <submittedName>
        <fullName evidence="1">Uncharacterized protein</fullName>
    </submittedName>
</protein>
<dbReference type="EMBL" id="JAZGUE010000002">
    <property type="protein sequence ID" value="KAL2269342.1"/>
    <property type="molecule type" value="Genomic_DNA"/>
</dbReference>
<accession>A0ABR4DIF3</accession>
<sequence>MLVNLPNDWNDKISSIHVLEKHGCRFFRDGGCSGSELVAYNHIRGTVLRLDDLTKASSASLANWNDQISSFRCTNW</sequence>
<dbReference type="RefSeq" id="XP_070868066.1">
    <property type="nucleotide sequence ID" value="XM_071007695.1"/>
</dbReference>
<organism evidence="1 2">
    <name type="scientific">Remersonia thermophila</name>
    <dbReference type="NCBI Taxonomy" id="72144"/>
    <lineage>
        <taxon>Eukaryota</taxon>
        <taxon>Fungi</taxon>
        <taxon>Dikarya</taxon>
        <taxon>Ascomycota</taxon>
        <taxon>Pezizomycotina</taxon>
        <taxon>Sordariomycetes</taxon>
        <taxon>Sordariomycetidae</taxon>
        <taxon>Sordariales</taxon>
        <taxon>Sordariales incertae sedis</taxon>
        <taxon>Remersonia</taxon>
    </lineage>
</organism>
<reference evidence="1 2" key="1">
    <citation type="journal article" date="2024" name="Commun. Biol.">
        <title>Comparative genomic analysis of thermophilic fungi reveals convergent evolutionary adaptations and gene losses.</title>
        <authorList>
            <person name="Steindorff A.S."/>
            <person name="Aguilar-Pontes M.V."/>
            <person name="Robinson A.J."/>
            <person name="Andreopoulos B."/>
            <person name="LaButti K."/>
            <person name="Kuo A."/>
            <person name="Mondo S."/>
            <person name="Riley R."/>
            <person name="Otillar R."/>
            <person name="Haridas S."/>
            <person name="Lipzen A."/>
            <person name="Grimwood J."/>
            <person name="Schmutz J."/>
            <person name="Clum A."/>
            <person name="Reid I.D."/>
            <person name="Moisan M.C."/>
            <person name="Butler G."/>
            <person name="Nguyen T.T.M."/>
            <person name="Dewar K."/>
            <person name="Conant G."/>
            <person name="Drula E."/>
            <person name="Henrissat B."/>
            <person name="Hansel C."/>
            <person name="Singer S."/>
            <person name="Hutchinson M.I."/>
            <person name="de Vries R.P."/>
            <person name="Natvig D.O."/>
            <person name="Powell A.J."/>
            <person name="Tsang A."/>
            <person name="Grigoriev I.V."/>
        </authorList>
    </citation>
    <scope>NUCLEOTIDE SEQUENCE [LARGE SCALE GENOMIC DNA]</scope>
    <source>
        <strain evidence="1 2">ATCC 22073</strain>
    </source>
</reference>
<comment type="caution">
    <text evidence="1">The sequence shown here is derived from an EMBL/GenBank/DDBJ whole genome shotgun (WGS) entry which is preliminary data.</text>
</comment>
<gene>
    <name evidence="1" type="ORF">VTJ83DRAFT_1526</name>
</gene>
<name>A0ABR4DIF3_9PEZI</name>
<proteinExistence type="predicted"/>
<evidence type="ECO:0000313" key="1">
    <source>
        <dbReference type="EMBL" id="KAL2269342.1"/>
    </source>
</evidence>
<dbReference type="GeneID" id="98122339"/>
<dbReference type="Gene3D" id="2.60.20.10">
    <property type="entry name" value="Crystallins"/>
    <property type="match status" value="1"/>
</dbReference>
<evidence type="ECO:0000313" key="2">
    <source>
        <dbReference type="Proteomes" id="UP001600064"/>
    </source>
</evidence>
<dbReference type="Proteomes" id="UP001600064">
    <property type="component" value="Unassembled WGS sequence"/>
</dbReference>